<dbReference type="Gene3D" id="1.10.110.10">
    <property type="entry name" value="Plant lipid-transfer and hydrophobic proteins"/>
    <property type="match status" value="1"/>
</dbReference>
<keyword evidence="10" id="KW-1185">Reference proteome</keyword>
<sequence>MALEMRMRSAAAMAAAAVFLLLLGLMSFSASGQITTSCTSSLISSFTPCLNFLTGSTDGGGGGGSPTAACCSTLSSLISSSTQCACLIVTGNVPLSLPINRTLAVSLPRLCRGRTVPLQCSTAVGTPLPGPGPVSYAPSLPPLPPQPTAPAAGVDTPPPSDPRTASSPSISGSPLDHAGNQGQRPLILPNSVVKISTVHVFSAVVICVMTIILLS</sequence>
<evidence type="ECO:0000256" key="7">
    <source>
        <dbReference type="SAM" id="SignalP"/>
    </source>
</evidence>
<dbReference type="InterPro" id="IPR036312">
    <property type="entry name" value="Bifun_inhib/LTP/seed_sf"/>
</dbReference>
<dbReference type="PANTHER" id="PTHR33044">
    <property type="entry name" value="BIFUNCTIONAL INHIBITOR/LIPID-TRANSFER PROTEIN/SEED STORAGE 2S ALBUMIN SUPERFAMILY PROTEIN-RELATED"/>
    <property type="match status" value="1"/>
</dbReference>
<feature type="domain" description="Bifunctional inhibitor/plant lipid transfer protein/seed storage helical" evidence="8">
    <location>
        <begin position="26"/>
        <end position="120"/>
    </location>
</feature>
<keyword evidence="6" id="KW-1133">Transmembrane helix</keyword>
<dbReference type="AlphaFoldDB" id="A0A2I0BE72"/>
<dbReference type="CDD" id="cd00010">
    <property type="entry name" value="AAI_LTSS"/>
    <property type="match status" value="1"/>
</dbReference>
<dbReference type="SUPFAM" id="SSF47699">
    <property type="entry name" value="Bifunctional inhibitor/lipid-transfer protein/seed storage 2S albumin"/>
    <property type="match status" value="1"/>
</dbReference>
<keyword evidence="6" id="KW-0812">Transmembrane</keyword>
<reference evidence="9 10" key="1">
    <citation type="journal article" date="2017" name="Nature">
        <title>The Apostasia genome and the evolution of orchids.</title>
        <authorList>
            <person name="Zhang G.Q."/>
            <person name="Liu K.W."/>
            <person name="Li Z."/>
            <person name="Lohaus R."/>
            <person name="Hsiao Y.Y."/>
            <person name="Niu S.C."/>
            <person name="Wang J.Y."/>
            <person name="Lin Y.C."/>
            <person name="Xu Q."/>
            <person name="Chen L.J."/>
            <person name="Yoshida K."/>
            <person name="Fujiwara S."/>
            <person name="Wang Z.W."/>
            <person name="Zhang Y.Q."/>
            <person name="Mitsuda N."/>
            <person name="Wang M."/>
            <person name="Liu G.H."/>
            <person name="Pecoraro L."/>
            <person name="Huang H.X."/>
            <person name="Xiao X.J."/>
            <person name="Lin M."/>
            <person name="Wu X.Y."/>
            <person name="Wu W.L."/>
            <person name="Chen Y.Y."/>
            <person name="Chang S.B."/>
            <person name="Sakamoto S."/>
            <person name="Ohme-Takagi M."/>
            <person name="Yagi M."/>
            <person name="Zeng S.J."/>
            <person name="Shen C.Y."/>
            <person name="Yeh C.M."/>
            <person name="Luo Y.B."/>
            <person name="Tsai W.C."/>
            <person name="Van de Peer Y."/>
            <person name="Liu Z.J."/>
        </authorList>
    </citation>
    <scope>NUCLEOTIDE SEQUENCE [LARGE SCALE GENOMIC DNA]</scope>
    <source>
        <strain evidence="10">cv. Shenzhen</strain>
        <tissue evidence="9">Stem</tissue>
    </source>
</reference>
<feature type="transmembrane region" description="Helical" evidence="6">
    <location>
        <begin position="195"/>
        <end position="214"/>
    </location>
</feature>
<keyword evidence="6" id="KW-0472">Membrane</keyword>
<keyword evidence="4" id="KW-0325">Glycoprotein</keyword>
<dbReference type="InterPro" id="IPR043325">
    <property type="entry name" value="LTSS"/>
</dbReference>
<feature type="chain" id="PRO_5014193115" description="Bifunctional inhibitor/plant lipid transfer protein/seed storage helical domain-containing protein" evidence="7">
    <location>
        <begin position="33"/>
        <end position="215"/>
    </location>
</feature>
<evidence type="ECO:0000313" key="9">
    <source>
        <dbReference type="EMBL" id="PKA66084.1"/>
    </source>
</evidence>
<evidence type="ECO:0000256" key="1">
    <source>
        <dbReference type="ARBA" id="ARBA00009748"/>
    </source>
</evidence>
<comment type="similarity">
    <text evidence="1">Belongs to the plant LTP family.</text>
</comment>
<gene>
    <name evidence="9" type="ORF">AXF42_Ash010494</name>
</gene>
<dbReference type="EMBL" id="KZ451888">
    <property type="protein sequence ID" value="PKA66084.1"/>
    <property type="molecule type" value="Genomic_DNA"/>
</dbReference>
<keyword evidence="3" id="KW-1015">Disulfide bond</keyword>
<name>A0A2I0BE72_9ASPA</name>
<evidence type="ECO:0000256" key="6">
    <source>
        <dbReference type="SAM" id="Phobius"/>
    </source>
</evidence>
<evidence type="ECO:0000313" key="10">
    <source>
        <dbReference type="Proteomes" id="UP000236161"/>
    </source>
</evidence>
<dbReference type="Pfam" id="PF14368">
    <property type="entry name" value="LTP_2"/>
    <property type="match status" value="1"/>
</dbReference>
<dbReference type="Proteomes" id="UP000236161">
    <property type="component" value="Unassembled WGS sequence"/>
</dbReference>
<feature type="compositionally biased region" description="Pro residues" evidence="5">
    <location>
        <begin position="139"/>
        <end position="148"/>
    </location>
</feature>
<feature type="compositionally biased region" description="Polar residues" evidence="5">
    <location>
        <begin position="163"/>
        <end position="172"/>
    </location>
</feature>
<evidence type="ECO:0000259" key="8">
    <source>
        <dbReference type="Pfam" id="PF14368"/>
    </source>
</evidence>
<evidence type="ECO:0000256" key="3">
    <source>
        <dbReference type="ARBA" id="ARBA00023157"/>
    </source>
</evidence>
<feature type="signal peptide" evidence="7">
    <location>
        <begin position="1"/>
        <end position="32"/>
    </location>
</feature>
<accession>A0A2I0BE72</accession>
<proteinExistence type="inferred from homology"/>
<dbReference type="OrthoDB" id="1914452at2759"/>
<feature type="region of interest" description="Disordered" evidence="5">
    <location>
        <begin position="131"/>
        <end position="182"/>
    </location>
</feature>
<evidence type="ECO:0000256" key="4">
    <source>
        <dbReference type="ARBA" id="ARBA00023180"/>
    </source>
</evidence>
<dbReference type="InterPro" id="IPR016140">
    <property type="entry name" value="Bifunc_inhib/LTP/seed_store"/>
</dbReference>
<keyword evidence="2 7" id="KW-0732">Signal</keyword>
<dbReference type="STRING" id="1088818.A0A2I0BE72"/>
<evidence type="ECO:0000256" key="5">
    <source>
        <dbReference type="SAM" id="MobiDB-lite"/>
    </source>
</evidence>
<protein>
    <recommendedName>
        <fullName evidence="8">Bifunctional inhibitor/plant lipid transfer protein/seed storage helical domain-containing protein</fullName>
    </recommendedName>
</protein>
<evidence type="ECO:0000256" key="2">
    <source>
        <dbReference type="ARBA" id="ARBA00022729"/>
    </source>
</evidence>
<organism evidence="9 10">
    <name type="scientific">Apostasia shenzhenica</name>
    <dbReference type="NCBI Taxonomy" id="1088818"/>
    <lineage>
        <taxon>Eukaryota</taxon>
        <taxon>Viridiplantae</taxon>
        <taxon>Streptophyta</taxon>
        <taxon>Embryophyta</taxon>
        <taxon>Tracheophyta</taxon>
        <taxon>Spermatophyta</taxon>
        <taxon>Magnoliopsida</taxon>
        <taxon>Liliopsida</taxon>
        <taxon>Asparagales</taxon>
        <taxon>Orchidaceae</taxon>
        <taxon>Apostasioideae</taxon>
        <taxon>Apostasia</taxon>
    </lineage>
</organism>